<dbReference type="SUPFAM" id="SSF55729">
    <property type="entry name" value="Acyl-CoA N-acyltransferases (Nat)"/>
    <property type="match status" value="1"/>
</dbReference>
<comment type="caution">
    <text evidence="2">The sequence shown here is derived from an EMBL/GenBank/DDBJ whole genome shotgun (WGS) entry which is preliminary data.</text>
</comment>
<evidence type="ECO:0000256" key="1">
    <source>
        <dbReference type="SAM" id="MobiDB-lite"/>
    </source>
</evidence>
<feature type="region of interest" description="Disordered" evidence="1">
    <location>
        <begin position="75"/>
        <end position="102"/>
    </location>
</feature>
<sequence length="102" mass="10961">MTIVDDATAQDLPLLTGLVRSSIAFQGEYPPMVAEVNITADGLKTRLVWVARDGSRPVGFYLVMIAGRGTEVKANSTTCSSTTTSRAEDWAACSPSPRRRTV</sequence>
<gene>
    <name evidence="2" type="ORF">BJ970_004672</name>
</gene>
<organism evidence="2 3">
    <name type="scientific">Saccharopolyspora phatthalungensis</name>
    <dbReference type="NCBI Taxonomy" id="664693"/>
    <lineage>
        <taxon>Bacteria</taxon>
        <taxon>Bacillati</taxon>
        <taxon>Actinomycetota</taxon>
        <taxon>Actinomycetes</taxon>
        <taxon>Pseudonocardiales</taxon>
        <taxon>Pseudonocardiaceae</taxon>
        <taxon>Saccharopolyspora</taxon>
    </lineage>
</organism>
<evidence type="ECO:0000313" key="3">
    <source>
        <dbReference type="Proteomes" id="UP000584374"/>
    </source>
</evidence>
<accession>A0A840QEM4</accession>
<dbReference type="Proteomes" id="UP000584374">
    <property type="component" value="Unassembled WGS sequence"/>
</dbReference>
<protein>
    <recommendedName>
        <fullName evidence="4">N-acetyltransferase domain-containing protein</fullName>
    </recommendedName>
</protein>
<evidence type="ECO:0000313" key="2">
    <source>
        <dbReference type="EMBL" id="MBB5157138.1"/>
    </source>
</evidence>
<reference evidence="2 3" key="1">
    <citation type="submission" date="2020-08" db="EMBL/GenBank/DDBJ databases">
        <title>Sequencing the genomes of 1000 actinobacteria strains.</title>
        <authorList>
            <person name="Klenk H.-P."/>
        </authorList>
    </citation>
    <scope>NUCLEOTIDE SEQUENCE [LARGE SCALE GENOMIC DNA]</scope>
    <source>
        <strain evidence="2 3">DSM 45584</strain>
    </source>
</reference>
<name>A0A840QEM4_9PSEU</name>
<keyword evidence="3" id="KW-1185">Reference proteome</keyword>
<feature type="compositionally biased region" description="Low complexity" evidence="1">
    <location>
        <begin position="76"/>
        <end position="85"/>
    </location>
</feature>
<dbReference type="InterPro" id="IPR016181">
    <property type="entry name" value="Acyl_CoA_acyltransferase"/>
</dbReference>
<dbReference type="AlphaFoldDB" id="A0A840QEM4"/>
<proteinExistence type="predicted"/>
<dbReference type="RefSeq" id="WP_184728153.1">
    <property type="nucleotide sequence ID" value="NZ_JACHIW010000001.1"/>
</dbReference>
<evidence type="ECO:0008006" key="4">
    <source>
        <dbReference type="Google" id="ProtNLM"/>
    </source>
</evidence>
<dbReference type="EMBL" id="JACHIW010000001">
    <property type="protein sequence ID" value="MBB5157138.1"/>
    <property type="molecule type" value="Genomic_DNA"/>
</dbReference>